<dbReference type="EMBL" id="MN740510">
    <property type="protein sequence ID" value="QHU30599.1"/>
    <property type="molecule type" value="Genomic_DNA"/>
</dbReference>
<accession>A0A6C0LI32</accession>
<reference evidence="1" key="1">
    <citation type="journal article" date="2020" name="Nature">
        <title>Giant virus diversity and host interactions through global metagenomics.</title>
        <authorList>
            <person name="Schulz F."/>
            <person name="Roux S."/>
            <person name="Paez-Espino D."/>
            <person name="Jungbluth S."/>
            <person name="Walsh D.A."/>
            <person name="Denef V.J."/>
            <person name="McMahon K.D."/>
            <person name="Konstantinidis K.T."/>
            <person name="Eloe-Fadrosh E.A."/>
            <person name="Kyrpides N.C."/>
            <person name="Woyke T."/>
        </authorList>
    </citation>
    <scope>NUCLEOTIDE SEQUENCE</scope>
    <source>
        <strain evidence="1">GVMAG-M-3300027833-19</strain>
    </source>
</reference>
<proteinExistence type="predicted"/>
<organism evidence="1">
    <name type="scientific">viral metagenome</name>
    <dbReference type="NCBI Taxonomy" id="1070528"/>
    <lineage>
        <taxon>unclassified sequences</taxon>
        <taxon>metagenomes</taxon>
        <taxon>organismal metagenomes</taxon>
    </lineage>
</organism>
<sequence>MTCIHNYYNFVQNINNSIIILQCNICSEIKYININQFLSMRCPYFNNGVCMSPFCGLYHIVKPIHKIAAIPLKNYDKDEYFSLLDYYWSIGQL</sequence>
<dbReference type="AlphaFoldDB" id="A0A6C0LI32"/>
<evidence type="ECO:0000313" key="1">
    <source>
        <dbReference type="EMBL" id="QHU30599.1"/>
    </source>
</evidence>
<protein>
    <submittedName>
        <fullName evidence="1">Uncharacterized protein</fullName>
    </submittedName>
</protein>
<name>A0A6C0LI32_9ZZZZ</name>